<dbReference type="AlphaFoldDB" id="A5GBF7"/>
<keyword evidence="8" id="KW-1185">Reference proteome</keyword>
<feature type="transmembrane region" description="Helical" evidence="6">
    <location>
        <begin position="6"/>
        <end position="22"/>
    </location>
</feature>
<evidence type="ECO:0000256" key="6">
    <source>
        <dbReference type="SAM" id="Phobius"/>
    </source>
</evidence>
<evidence type="ECO:0000256" key="5">
    <source>
        <dbReference type="ARBA" id="ARBA00023136"/>
    </source>
</evidence>
<keyword evidence="5 6" id="KW-0472">Membrane</keyword>
<dbReference type="PANTHER" id="PTHR38601:SF1">
    <property type="entry name" value="HYDROGENASE-4 COMPONENT E"/>
    <property type="match status" value="1"/>
</dbReference>
<evidence type="ECO:0000256" key="2">
    <source>
        <dbReference type="ARBA" id="ARBA00022475"/>
    </source>
</evidence>
<dbReference type="EMBL" id="CP000698">
    <property type="protein sequence ID" value="ABQ25096.1"/>
    <property type="molecule type" value="Genomic_DNA"/>
</dbReference>
<sequence>MIMTEFADQLLVLVMLINFLVLGSSRMAIAIRAVAVQGVVLGVLPAIIHTFSWHLIAIIVGMILAKGLFIPWLLFGAMNKVQIKREVEPYIGYVSTLIIVAITTALAFVFAAKLPLAQEHQGLLFVPASIATIITGFLTLTTRRKAISQVIGYLILENGIFIFGLLLTSAMPVMVEAGALLDLLVGIFVMGIVINHISNEFSTIDTSRLTALKE</sequence>
<dbReference type="PANTHER" id="PTHR38601">
    <property type="entry name" value="HYDROGENASE-4 COMPONENT E"/>
    <property type="match status" value="1"/>
</dbReference>
<feature type="transmembrane region" description="Helical" evidence="6">
    <location>
        <begin position="123"/>
        <end position="141"/>
    </location>
</feature>
<comment type="subcellular location">
    <subcellularLocation>
        <location evidence="1">Cell membrane</location>
        <topology evidence="1">Multi-pass membrane protein</topology>
    </subcellularLocation>
</comment>
<dbReference type="Proteomes" id="UP000006695">
    <property type="component" value="Chromosome"/>
</dbReference>
<accession>A5GBF7</accession>
<keyword evidence="2" id="KW-1003">Cell membrane</keyword>
<keyword evidence="3 6" id="KW-0812">Transmembrane</keyword>
<reference evidence="7 8" key="1">
    <citation type="submission" date="2007-05" db="EMBL/GenBank/DDBJ databases">
        <title>Complete sequence of Geobacter uraniireducens Rf4.</title>
        <authorList>
            <consortium name="US DOE Joint Genome Institute"/>
            <person name="Copeland A."/>
            <person name="Lucas S."/>
            <person name="Lapidus A."/>
            <person name="Barry K."/>
            <person name="Detter J.C."/>
            <person name="Glavina del Rio T."/>
            <person name="Hammon N."/>
            <person name="Israni S."/>
            <person name="Dalin E."/>
            <person name="Tice H."/>
            <person name="Pitluck S."/>
            <person name="Chertkov O."/>
            <person name="Brettin T."/>
            <person name="Bruce D."/>
            <person name="Han C."/>
            <person name="Schmutz J."/>
            <person name="Larimer F."/>
            <person name="Land M."/>
            <person name="Hauser L."/>
            <person name="Kyrpides N."/>
            <person name="Mikhailova N."/>
            <person name="Shelobolina E."/>
            <person name="Aklujkar M."/>
            <person name="Lovley D."/>
            <person name="Richardson P."/>
        </authorList>
    </citation>
    <scope>NUCLEOTIDE SEQUENCE [LARGE SCALE GENOMIC DNA]</scope>
    <source>
        <strain evidence="7 8">Rf4</strain>
    </source>
</reference>
<protein>
    <submittedName>
        <fullName evidence="7">Hydrogenase 4 membrane component (E)-like protein</fullName>
    </submittedName>
</protein>
<evidence type="ECO:0000256" key="3">
    <source>
        <dbReference type="ARBA" id="ARBA00022692"/>
    </source>
</evidence>
<feature type="transmembrane region" description="Helical" evidence="6">
    <location>
        <begin position="90"/>
        <end position="111"/>
    </location>
</feature>
<dbReference type="STRING" id="351605.Gura_0890"/>
<feature type="transmembrane region" description="Helical" evidence="6">
    <location>
        <begin position="54"/>
        <end position="78"/>
    </location>
</feature>
<dbReference type="HOGENOM" id="CLU_088957_1_0_7"/>
<dbReference type="KEGG" id="gur:Gura_0890"/>
<keyword evidence="4 6" id="KW-1133">Transmembrane helix</keyword>
<evidence type="ECO:0000313" key="8">
    <source>
        <dbReference type="Proteomes" id="UP000006695"/>
    </source>
</evidence>
<evidence type="ECO:0000256" key="4">
    <source>
        <dbReference type="ARBA" id="ARBA00022989"/>
    </source>
</evidence>
<evidence type="ECO:0000313" key="7">
    <source>
        <dbReference type="EMBL" id="ABQ25096.1"/>
    </source>
</evidence>
<proteinExistence type="predicted"/>
<organism evidence="7 8">
    <name type="scientific">Geotalea uraniireducens (strain Rf4)</name>
    <name type="common">Geobacter uraniireducens</name>
    <dbReference type="NCBI Taxonomy" id="351605"/>
    <lineage>
        <taxon>Bacteria</taxon>
        <taxon>Pseudomonadati</taxon>
        <taxon>Thermodesulfobacteriota</taxon>
        <taxon>Desulfuromonadia</taxon>
        <taxon>Geobacterales</taxon>
        <taxon>Geobacteraceae</taxon>
        <taxon>Geotalea</taxon>
    </lineage>
</organism>
<dbReference type="InterPro" id="IPR038730">
    <property type="entry name" value="HyfE-like"/>
</dbReference>
<evidence type="ECO:0000256" key="1">
    <source>
        <dbReference type="ARBA" id="ARBA00004651"/>
    </source>
</evidence>
<feature type="transmembrane region" description="Helical" evidence="6">
    <location>
        <begin position="179"/>
        <end position="198"/>
    </location>
</feature>
<name>A5GBF7_GEOUR</name>
<dbReference type="GO" id="GO:0005886">
    <property type="term" value="C:plasma membrane"/>
    <property type="evidence" value="ECO:0007669"/>
    <property type="project" value="UniProtKB-SubCell"/>
</dbReference>
<feature type="transmembrane region" description="Helical" evidence="6">
    <location>
        <begin position="153"/>
        <end position="173"/>
    </location>
</feature>
<feature type="transmembrane region" description="Helical" evidence="6">
    <location>
        <begin position="29"/>
        <end position="48"/>
    </location>
</feature>
<gene>
    <name evidence="7" type="ordered locus">Gura_0890</name>
</gene>